<organism evidence="11 12">
    <name type="scientific">Candidatus Anaerostipes excrementavium</name>
    <dbReference type="NCBI Taxonomy" id="2838463"/>
    <lineage>
        <taxon>Bacteria</taxon>
        <taxon>Bacillati</taxon>
        <taxon>Bacillota</taxon>
        <taxon>Clostridia</taxon>
        <taxon>Lachnospirales</taxon>
        <taxon>Lachnospiraceae</taxon>
        <taxon>Anaerostipes</taxon>
    </lineage>
</organism>
<dbReference type="PROSITE" id="PS51104">
    <property type="entry name" value="PTS_EIIC_TYPE_2"/>
    <property type="match status" value="1"/>
</dbReference>
<dbReference type="AlphaFoldDB" id="A0A9D1WXV5"/>
<reference evidence="11" key="2">
    <citation type="submission" date="2021-04" db="EMBL/GenBank/DDBJ databases">
        <authorList>
            <person name="Gilroy R."/>
        </authorList>
    </citation>
    <scope>NUCLEOTIDE SEQUENCE</scope>
    <source>
        <strain evidence="11">CHK191-13928</strain>
    </source>
</reference>
<proteinExistence type="predicted"/>
<keyword evidence="2" id="KW-0813">Transport</keyword>
<dbReference type="EMBL" id="DXEM01000027">
    <property type="protein sequence ID" value="HIX68030.1"/>
    <property type="molecule type" value="Genomic_DNA"/>
</dbReference>
<feature type="transmembrane region" description="Helical" evidence="9">
    <location>
        <begin position="13"/>
        <end position="34"/>
    </location>
</feature>
<evidence type="ECO:0000256" key="2">
    <source>
        <dbReference type="ARBA" id="ARBA00022448"/>
    </source>
</evidence>
<keyword evidence="6 9" id="KW-0812">Transmembrane</keyword>
<sequence length="456" mass="47830">MQIFDAVISVFDFISNLGATVMMPIILTIFGLLLGAKFGKALRAGLTVGIGFVGLNLVIGAMGDSLAPAVQTMTERFGLTLSTVDVGWPAAAAIAFGSKIGMMMIPLGLIINIVMLLTNTTQTIDVDIWDYWHFAFTGALVVSLTGSFYIGLIATIVNMVIVMVIGDYTAPKVEETLQMPGVSLPHGFTAAFVPIAIVVNKVIDAIPGVRDIDINIDKLQKKFGVFGEPMLVGTVLGAIIGALAGYDIAKVLQTGITLGAVLVLIPKMAALLMEGLMPISEAASAFVSKRFKNRGKIYIGLDSAVGVGHPICLTVSLILVPLAVFLAVALPGNTVLPMADLAVFPYIFVLVVPLVRGNGFRTLVTGVICIIAGLYISTNLAPMVTDVAKSVHFAIPEGATTISSICDGANPLTWVLVRAHGLGAIGIIAGIAVAVVLALFNRKRILKEAKEMRSAS</sequence>
<evidence type="ECO:0000256" key="3">
    <source>
        <dbReference type="ARBA" id="ARBA00022475"/>
    </source>
</evidence>
<feature type="transmembrane region" description="Helical" evidence="9">
    <location>
        <begin position="362"/>
        <end position="381"/>
    </location>
</feature>
<dbReference type="Pfam" id="PF03611">
    <property type="entry name" value="EIIC-GAT"/>
    <property type="match status" value="1"/>
</dbReference>
<protein>
    <submittedName>
        <fullName evidence="11">PTS sugar transporter subunit IIC</fullName>
    </submittedName>
</protein>
<comment type="caution">
    <text evidence="11">The sequence shown here is derived from an EMBL/GenBank/DDBJ whole genome shotgun (WGS) entry which is preliminary data.</text>
</comment>
<dbReference type="GO" id="GO:0009401">
    <property type="term" value="P:phosphoenolpyruvate-dependent sugar phosphotransferase system"/>
    <property type="evidence" value="ECO:0007669"/>
    <property type="project" value="UniProtKB-KW"/>
</dbReference>
<evidence type="ECO:0000256" key="6">
    <source>
        <dbReference type="ARBA" id="ARBA00022692"/>
    </source>
</evidence>
<keyword evidence="5" id="KW-0598">Phosphotransferase system</keyword>
<feature type="transmembrane region" description="Helical" evidence="9">
    <location>
        <begin position="256"/>
        <end position="276"/>
    </location>
</feature>
<feature type="domain" description="PTS EIIC type-2" evidence="10">
    <location>
        <begin position="11"/>
        <end position="456"/>
    </location>
</feature>
<evidence type="ECO:0000259" key="10">
    <source>
        <dbReference type="PROSITE" id="PS51104"/>
    </source>
</evidence>
<evidence type="ECO:0000313" key="12">
    <source>
        <dbReference type="Proteomes" id="UP000886721"/>
    </source>
</evidence>
<comment type="subcellular location">
    <subcellularLocation>
        <location evidence="1">Cell membrane</location>
        <topology evidence="1">Multi-pass membrane protein</topology>
    </subcellularLocation>
</comment>
<name>A0A9D1WXV5_9FIRM</name>
<feature type="transmembrane region" description="Helical" evidence="9">
    <location>
        <begin position="131"/>
        <end position="164"/>
    </location>
</feature>
<keyword evidence="7 9" id="KW-1133">Transmembrane helix</keyword>
<feature type="transmembrane region" description="Helical" evidence="9">
    <location>
        <begin position="223"/>
        <end position="244"/>
    </location>
</feature>
<evidence type="ECO:0000256" key="8">
    <source>
        <dbReference type="ARBA" id="ARBA00023136"/>
    </source>
</evidence>
<evidence type="ECO:0000256" key="1">
    <source>
        <dbReference type="ARBA" id="ARBA00004651"/>
    </source>
</evidence>
<feature type="transmembrane region" description="Helical" evidence="9">
    <location>
        <begin position="419"/>
        <end position="440"/>
    </location>
</feature>
<evidence type="ECO:0000256" key="7">
    <source>
        <dbReference type="ARBA" id="ARBA00022989"/>
    </source>
</evidence>
<dbReference type="GO" id="GO:0015577">
    <property type="term" value="F:galactitol transmembrane transporter activity"/>
    <property type="evidence" value="ECO:0007669"/>
    <property type="project" value="InterPro"/>
</dbReference>
<evidence type="ECO:0000256" key="4">
    <source>
        <dbReference type="ARBA" id="ARBA00022597"/>
    </source>
</evidence>
<evidence type="ECO:0000256" key="5">
    <source>
        <dbReference type="ARBA" id="ARBA00022683"/>
    </source>
</evidence>
<feature type="transmembrane region" description="Helical" evidence="9">
    <location>
        <begin position="90"/>
        <end position="119"/>
    </location>
</feature>
<keyword evidence="3" id="KW-1003">Cell membrane</keyword>
<dbReference type="PANTHER" id="PTHR37324">
    <property type="entry name" value="PTS SYSTEM GALACTITOL-SPECIFIC EIIC COMPONENT"/>
    <property type="match status" value="1"/>
</dbReference>
<feature type="transmembrane region" description="Helical" evidence="9">
    <location>
        <begin position="297"/>
        <end position="330"/>
    </location>
</feature>
<evidence type="ECO:0000256" key="9">
    <source>
        <dbReference type="SAM" id="Phobius"/>
    </source>
</evidence>
<dbReference type="InterPro" id="IPR013853">
    <property type="entry name" value="EIIC-GAT"/>
</dbReference>
<dbReference type="InterPro" id="IPR013014">
    <property type="entry name" value="PTS_EIIC_2"/>
</dbReference>
<keyword evidence="4 11" id="KW-0762">Sugar transport</keyword>
<dbReference type="PIRSF" id="PIRSF006304">
    <property type="entry name" value="GatC"/>
    <property type="match status" value="1"/>
</dbReference>
<gene>
    <name evidence="11" type="ORF">H9735_07950</name>
</gene>
<feature type="transmembrane region" description="Helical" evidence="9">
    <location>
        <begin position="46"/>
        <end position="70"/>
    </location>
</feature>
<dbReference type="InterPro" id="IPR004703">
    <property type="entry name" value="PTS_sugar-sp_permease"/>
</dbReference>
<feature type="transmembrane region" description="Helical" evidence="9">
    <location>
        <begin position="336"/>
        <end position="355"/>
    </location>
</feature>
<dbReference type="GO" id="GO:0005886">
    <property type="term" value="C:plasma membrane"/>
    <property type="evidence" value="ECO:0007669"/>
    <property type="project" value="UniProtKB-SubCell"/>
</dbReference>
<accession>A0A9D1WXV5</accession>
<keyword evidence="8 9" id="KW-0472">Membrane</keyword>
<feature type="transmembrane region" description="Helical" evidence="9">
    <location>
        <begin position="184"/>
        <end position="203"/>
    </location>
</feature>
<dbReference type="Proteomes" id="UP000886721">
    <property type="component" value="Unassembled WGS sequence"/>
</dbReference>
<reference evidence="11" key="1">
    <citation type="journal article" date="2021" name="PeerJ">
        <title>Extensive microbial diversity within the chicken gut microbiome revealed by metagenomics and culture.</title>
        <authorList>
            <person name="Gilroy R."/>
            <person name="Ravi A."/>
            <person name="Getino M."/>
            <person name="Pursley I."/>
            <person name="Horton D.L."/>
            <person name="Alikhan N.F."/>
            <person name="Baker D."/>
            <person name="Gharbi K."/>
            <person name="Hall N."/>
            <person name="Watson M."/>
            <person name="Adriaenssens E.M."/>
            <person name="Foster-Nyarko E."/>
            <person name="Jarju S."/>
            <person name="Secka A."/>
            <person name="Antonio M."/>
            <person name="Oren A."/>
            <person name="Chaudhuri R.R."/>
            <person name="La Ragione R."/>
            <person name="Hildebrand F."/>
            <person name="Pallen M.J."/>
        </authorList>
    </citation>
    <scope>NUCLEOTIDE SEQUENCE</scope>
    <source>
        <strain evidence="11">CHK191-13928</strain>
    </source>
</reference>
<dbReference type="PANTHER" id="PTHR37324:SF2">
    <property type="entry name" value="PTS SYSTEM GALACTITOL-SPECIFIC EIIC COMPONENT"/>
    <property type="match status" value="1"/>
</dbReference>
<evidence type="ECO:0000313" key="11">
    <source>
        <dbReference type="EMBL" id="HIX68030.1"/>
    </source>
</evidence>